<evidence type="ECO:0000313" key="2">
    <source>
        <dbReference type="EMBL" id="KZZ96528.1"/>
    </source>
</evidence>
<gene>
    <name evidence="2" type="ORF">AAL_03757</name>
</gene>
<comment type="caution">
    <text evidence="2">The sequence shown here is derived from an EMBL/GenBank/DDBJ whole genome shotgun (WGS) entry which is preliminary data.</text>
</comment>
<dbReference type="Proteomes" id="UP000078544">
    <property type="component" value="Unassembled WGS sequence"/>
</dbReference>
<dbReference type="EMBL" id="AZGY01000007">
    <property type="protein sequence ID" value="KZZ96528.1"/>
    <property type="molecule type" value="Genomic_DNA"/>
</dbReference>
<feature type="compositionally biased region" description="Polar residues" evidence="1">
    <location>
        <begin position="21"/>
        <end position="38"/>
    </location>
</feature>
<evidence type="ECO:0000256" key="1">
    <source>
        <dbReference type="SAM" id="MobiDB-lite"/>
    </source>
</evidence>
<keyword evidence="3" id="KW-1185">Reference proteome</keyword>
<dbReference type="OrthoDB" id="10583461at2759"/>
<accession>A0A168CFF0</accession>
<reference evidence="2 3" key="1">
    <citation type="journal article" date="2016" name="Genome Biol. Evol.">
        <title>Divergent and convergent evolution of fungal pathogenicity.</title>
        <authorList>
            <person name="Shang Y."/>
            <person name="Xiao G."/>
            <person name="Zheng P."/>
            <person name="Cen K."/>
            <person name="Zhan S."/>
            <person name="Wang C."/>
        </authorList>
    </citation>
    <scope>NUCLEOTIDE SEQUENCE [LARGE SCALE GENOMIC DNA]</scope>
    <source>
        <strain evidence="2 3">RCEF 2490</strain>
    </source>
</reference>
<sequence length="128" mass="13926">MNADEDEAGYEVVEHPCQPTPIASSQQCRTSTPVSSSKFLPPMNDSGSGSGGPETKSLVAVGIFSRIFRTKEQEKELLGSRMPDTAVISTNTLTEGSLGLRVLMMEIEEAWVLVYVAYHHRSRGAHSN</sequence>
<feature type="region of interest" description="Disordered" evidence="1">
    <location>
        <begin position="18"/>
        <end position="55"/>
    </location>
</feature>
<evidence type="ECO:0000313" key="3">
    <source>
        <dbReference type="Proteomes" id="UP000078544"/>
    </source>
</evidence>
<protein>
    <submittedName>
        <fullName evidence="2">Uncharacterized protein</fullName>
    </submittedName>
</protein>
<organism evidence="2 3">
    <name type="scientific">Moelleriella libera RCEF 2490</name>
    <dbReference type="NCBI Taxonomy" id="1081109"/>
    <lineage>
        <taxon>Eukaryota</taxon>
        <taxon>Fungi</taxon>
        <taxon>Dikarya</taxon>
        <taxon>Ascomycota</taxon>
        <taxon>Pezizomycotina</taxon>
        <taxon>Sordariomycetes</taxon>
        <taxon>Hypocreomycetidae</taxon>
        <taxon>Hypocreales</taxon>
        <taxon>Clavicipitaceae</taxon>
        <taxon>Moelleriella</taxon>
    </lineage>
</organism>
<dbReference type="AlphaFoldDB" id="A0A168CFF0"/>
<name>A0A168CFF0_9HYPO</name>
<proteinExistence type="predicted"/>